<dbReference type="PRINTS" id="PR00834">
    <property type="entry name" value="PROTEASES2C"/>
</dbReference>
<feature type="domain" description="Sialate O-acetylesterase" evidence="3">
    <location>
        <begin position="665"/>
        <end position="893"/>
    </location>
</feature>
<protein>
    <submittedName>
        <fullName evidence="4">Trypsin-like peptidase domain-containing protein</fullName>
    </submittedName>
</protein>
<evidence type="ECO:0000256" key="2">
    <source>
        <dbReference type="SAM" id="MobiDB-lite"/>
    </source>
</evidence>
<reference evidence="4" key="1">
    <citation type="submission" date="2021-01" db="EMBL/GenBank/DDBJ databases">
        <title>Modified the classification status of verrucomicrobia.</title>
        <authorList>
            <person name="Feng X."/>
        </authorList>
    </citation>
    <scope>NUCLEOTIDE SEQUENCE</scope>
    <source>
        <strain evidence="4">KCTC 22201</strain>
    </source>
</reference>
<dbReference type="Pfam" id="PF03629">
    <property type="entry name" value="SASA"/>
    <property type="match status" value="1"/>
</dbReference>
<feature type="region of interest" description="Disordered" evidence="2">
    <location>
        <begin position="548"/>
        <end position="586"/>
    </location>
</feature>
<gene>
    <name evidence="4" type="ORF">JIN81_18555</name>
</gene>
<dbReference type="PANTHER" id="PTHR43019:SF23">
    <property type="entry name" value="PROTEASE DO-LIKE 5, CHLOROPLASTIC"/>
    <property type="match status" value="1"/>
</dbReference>
<evidence type="ECO:0000313" key="5">
    <source>
        <dbReference type="Proteomes" id="UP000658278"/>
    </source>
</evidence>
<dbReference type="InterPro" id="IPR005181">
    <property type="entry name" value="SASA"/>
</dbReference>
<dbReference type="RefSeq" id="WP_200283526.1">
    <property type="nucleotide sequence ID" value="NZ_JAENII010000028.1"/>
</dbReference>
<sequence>MALPLKADKLGTLEERFVELDQVCRPSVVGISKDGHGDGSGVIVTPCGIVLTAAHVVKEPGRSVELYLHDGSLVNAVSIWLNHRSDTAICRIVTPMPDAGWPFRPVGDPSGLSPKDWCFIISHGGSIQLDREAPLRIGRLLKSESDINRLLLTTDCAAIHGDSGGPLFDMNGNVAGILTSMVTSDIHHNNHVAIQTILDQWGECLSFPSKLPSAEEITHFEKISRLARGRTGNAQPDAMNKIRAALRAQFPDLPRAGIDALRDTARFNGESVSIMPDHRTFAILSSAGINPQKVGLKLAANAERIEDLRVRCWLERRFGTLSEPAFQRLLGAVRKSPTLDLGLTGSNTARRNLERMGVNLNALRTRQAFRFQYAHLGTEGKRLLGKAFEKDPLNPFEHLSSSDRFKLAQMGVIETEQPFPPLAEHKGPKGSELARIHGDSAPDVQTRMPDLPSPLPLHQAGKQIALVTPIAKRLALSKQSSLKHRKLLTIESGHGTVQAEVIGIDQQSDLVLLRLDTDVEPIDWADEVQNDVGRLRIAPTMMGSRLGVESVPRRPIPDRPKALRERKDGKPVNYHSQHLSSLSSELSPRRTRFPECHQHDAWVEANQCGGPLYDLDGRVVGINIAHFSRTTHYALTKESVDSALSRLRSNPPPTNILTRPREEVHSFLWMGGSNMIGNTPAVSDDLKPLPDAYVLTTGSTIGWKPMTAAIVERRSGPKFSPAFSFVQSYQAANPDVTICLVPIVGKSSALTSYLRGEPKFEHLSEALQFISEDTTLCGLVWQGGEIMARSTTTTAEFEQELERLISQVRSESGLSSLPVVIAGPGPWFHRALGPERAENLNPIRKALTRIQETTRHLSLVSTEELTTDNPSYPHHFDRSSSELFGQRVAKALIDTR</sequence>
<dbReference type="PANTHER" id="PTHR43019">
    <property type="entry name" value="SERINE ENDOPROTEASE DEGS"/>
    <property type="match status" value="1"/>
</dbReference>
<dbReference type="Proteomes" id="UP000658278">
    <property type="component" value="Unassembled WGS sequence"/>
</dbReference>
<dbReference type="SUPFAM" id="SSF50494">
    <property type="entry name" value="Trypsin-like serine proteases"/>
    <property type="match status" value="2"/>
</dbReference>
<keyword evidence="1" id="KW-0378">Hydrolase</keyword>
<dbReference type="GO" id="GO:0006508">
    <property type="term" value="P:proteolysis"/>
    <property type="evidence" value="ECO:0007669"/>
    <property type="project" value="InterPro"/>
</dbReference>
<dbReference type="AlphaFoldDB" id="A0A934RH39"/>
<dbReference type="Pfam" id="PF13365">
    <property type="entry name" value="Trypsin_2"/>
    <property type="match status" value="2"/>
</dbReference>
<comment type="caution">
    <text evidence="4">The sequence shown here is derived from an EMBL/GenBank/DDBJ whole genome shotgun (WGS) entry which is preliminary data.</text>
</comment>
<evidence type="ECO:0000313" key="4">
    <source>
        <dbReference type="EMBL" id="MBK1829044.1"/>
    </source>
</evidence>
<keyword evidence="5" id="KW-1185">Reference proteome</keyword>
<dbReference type="GO" id="GO:0004252">
    <property type="term" value="F:serine-type endopeptidase activity"/>
    <property type="evidence" value="ECO:0007669"/>
    <property type="project" value="InterPro"/>
</dbReference>
<proteinExistence type="predicted"/>
<dbReference type="GO" id="GO:0016788">
    <property type="term" value="F:hydrolase activity, acting on ester bonds"/>
    <property type="evidence" value="ECO:0007669"/>
    <property type="project" value="UniProtKB-ARBA"/>
</dbReference>
<dbReference type="InterPro" id="IPR036514">
    <property type="entry name" value="SGNH_hydro_sf"/>
</dbReference>
<dbReference type="Gene3D" id="3.40.50.1110">
    <property type="entry name" value="SGNH hydrolase"/>
    <property type="match status" value="1"/>
</dbReference>
<feature type="compositionally biased region" description="Basic and acidic residues" evidence="2">
    <location>
        <begin position="551"/>
        <end position="570"/>
    </location>
</feature>
<dbReference type="EMBL" id="JAENII010000028">
    <property type="protein sequence ID" value="MBK1829044.1"/>
    <property type="molecule type" value="Genomic_DNA"/>
</dbReference>
<dbReference type="InterPro" id="IPR001940">
    <property type="entry name" value="Peptidase_S1C"/>
</dbReference>
<dbReference type="SUPFAM" id="SSF52266">
    <property type="entry name" value="SGNH hydrolase"/>
    <property type="match status" value="1"/>
</dbReference>
<organism evidence="4 5">
    <name type="scientific">Haloferula rosea</name>
    <dbReference type="NCBI Taxonomy" id="490093"/>
    <lineage>
        <taxon>Bacteria</taxon>
        <taxon>Pseudomonadati</taxon>
        <taxon>Verrucomicrobiota</taxon>
        <taxon>Verrucomicrobiia</taxon>
        <taxon>Verrucomicrobiales</taxon>
        <taxon>Verrucomicrobiaceae</taxon>
        <taxon>Haloferula</taxon>
    </lineage>
</organism>
<evidence type="ECO:0000259" key="3">
    <source>
        <dbReference type="Pfam" id="PF03629"/>
    </source>
</evidence>
<name>A0A934RH39_9BACT</name>
<dbReference type="Gene3D" id="2.40.10.120">
    <property type="match status" value="2"/>
</dbReference>
<evidence type="ECO:0000256" key="1">
    <source>
        <dbReference type="ARBA" id="ARBA00022801"/>
    </source>
</evidence>
<dbReference type="InterPro" id="IPR009003">
    <property type="entry name" value="Peptidase_S1_PA"/>
</dbReference>
<accession>A0A934RH39</accession>